<protein>
    <submittedName>
        <fullName evidence="1">Uncharacterized protein</fullName>
    </submittedName>
</protein>
<dbReference type="RefSeq" id="WP_309852845.1">
    <property type="nucleotide sequence ID" value="NZ_JAVDQJ010000003.1"/>
</dbReference>
<comment type="caution">
    <text evidence="1">The sequence shown here is derived from an EMBL/GenBank/DDBJ whole genome shotgun (WGS) entry which is preliminary data.</text>
</comment>
<organism evidence="1 2">
    <name type="scientific">Deinococcus soli</name>
    <name type="common">ex Cha et al. 2016</name>
    <dbReference type="NCBI Taxonomy" id="1309411"/>
    <lineage>
        <taxon>Bacteria</taxon>
        <taxon>Thermotogati</taxon>
        <taxon>Deinococcota</taxon>
        <taxon>Deinococci</taxon>
        <taxon>Deinococcales</taxon>
        <taxon>Deinococcaceae</taxon>
        <taxon>Deinococcus</taxon>
    </lineage>
</organism>
<dbReference type="EMBL" id="JAVDQK010000003">
    <property type="protein sequence ID" value="MDR6218108.1"/>
    <property type="molecule type" value="Genomic_DNA"/>
</dbReference>
<dbReference type="Proteomes" id="UP001185331">
    <property type="component" value="Unassembled WGS sequence"/>
</dbReference>
<dbReference type="AlphaFoldDB" id="A0AAE3XBZ2"/>
<gene>
    <name evidence="1" type="ORF">J2Y00_001669</name>
</gene>
<reference evidence="1" key="1">
    <citation type="submission" date="2023-07" db="EMBL/GenBank/DDBJ databases">
        <title>Sorghum-associated microbial communities from plants grown in Nebraska, USA.</title>
        <authorList>
            <person name="Schachtman D."/>
        </authorList>
    </citation>
    <scope>NUCLEOTIDE SEQUENCE</scope>
    <source>
        <strain evidence="1">BE330</strain>
    </source>
</reference>
<name>A0AAE3XBZ2_9DEIO</name>
<sequence>MPIYDVTSSGRTPVLEAAGRLVTLDPASLSSTDLERLGSVRAEEWTLRGLIAVPSDWLMDRITELATADTPRPFGAEVDGAWYFLSPVHTVPTIEEEHVIVGLYR</sequence>
<proteinExistence type="predicted"/>
<evidence type="ECO:0000313" key="2">
    <source>
        <dbReference type="Proteomes" id="UP001185331"/>
    </source>
</evidence>
<evidence type="ECO:0000313" key="1">
    <source>
        <dbReference type="EMBL" id="MDR6218108.1"/>
    </source>
</evidence>
<accession>A0AAE3XBZ2</accession>